<name>A0A1L9PI83_ASPVE</name>
<accession>A0A1L9PI83</accession>
<organism evidence="4 5">
    <name type="scientific">Aspergillus versicolor CBS 583.65</name>
    <dbReference type="NCBI Taxonomy" id="1036611"/>
    <lineage>
        <taxon>Eukaryota</taxon>
        <taxon>Fungi</taxon>
        <taxon>Dikarya</taxon>
        <taxon>Ascomycota</taxon>
        <taxon>Pezizomycotina</taxon>
        <taxon>Eurotiomycetes</taxon>
        <taxon>Eurotiomycetidae</taxon>
        <taxon>Eurotiales</taxon>
        <taxon>Aspergillaceae</taxon>
        <taxon>Aspergillus</taxon>
        <taxon>Aspergillus subgen. Nidulantes</taxon>
    </lineage>
</organism>
<dbReference type="RefSeq" id="XP_040666928.1">
    <property type="nucleotide sequence ID" value="XM_040806783.1"/>
</dbReference>
<evidence type="ECO:0000256" key="1">
    <source>
        <dbReference type="ARBA" id="ARBA00010211"/>
    </source>
</evidence>
<dbReference type="GeneID" id="63722294"/>
<dbReference type="PANTHER" id="PTHR11820">
    <property type="entry name" value="ACYLPYRUVASE"/>
    <property type="match status" value="1"/>
</dbReference>
<dbReference type="SUPFAM" id="SSF56529">
    <property type="entry name" value="FAH"/>
    <property type="match status" value="1"/>
</dbReference>
<evidence type="ECO:0000313" key="4">
    <source>
        <dbReference type="EMBL" id="OJJ01166.1"/>
    </source>
</evidence>
<dbReference type="VEuPathDB" id="FungiDB:ASPVEDRAFT_131095"/>
<dbReference type="InterPro" id="IPR011234">
    <property type="entry name" value="Fumarylacetoacetase-like_C"/>
</dbReference>
<protein>
    <recommendedName>
        <fullName evidence="3">Fumarylacetoacetase-like C-terminal domain-containing protein</fullName>
    </recommendedName>
</protein>
<proteinExistence type="inferred from homology"/>
<dbReference type="GO" id="GO:0050163">
    <property type="term" value="F:oxaloacetate tautomerase activity"/>
    <property type="evidence" value="ECO:0007669"/>
    <property type="project" value="UniProtKB-ARBA"/>
</dbReference>
<sequence>MSPPWTRLVRYQASEQGPVQFGEPILPDDNTDSITELAKARQLHVTVYKGSDPFTVQPTTQTEAVHTLLGPLAPEHVPIIRCIGLNYKSHILETGRALPACPTVFTKPSPAVADHNTAIPIPQIAQAQCDYEGELVVVIGREGKDIPESEALDYIAGYTVGNDVSSRDWQREPAKAGPVPQWSFSKSFDQYAPLGPCLVSTGVAGEASGLLLETRVNGELRQSGNTDDLWFGVRRLVAFCSQGQTLQRGSLIMTGTPGGVGLFMSPPGFLKDGDEVSVRIGMIGELVNTVRFK</sequence>
<feature type="domain" description="Fumarylacetoacetase-like C-terminal" evidence="3">
    <location>
        <begin position="80"/>
        <end position="291"/>
    </location>
</feature>
<gene>
    <name evidence="4" type="ORF">ASPVEDRAFT_131095</name>
</gene>
<dbReference type="STRING" id="1036611.A0A1L9PI83"/>
<reference evidence="5" key="1">
    <citation type="journal article" date="2017" name="Genome Biol.">
        <title>Comparative genomics reveals high biological diversity and specific adaptations in the industrially and medically important fungal genus Aspergillus.</title>
        <authorList>
            <person name="de Vries R.P."/>
            <person name="Riley R."/>
            <person name="Wiebenga A."/>
            <person name="Aguilar-Osorio G."/>
            <person name="Amillis S."/>
            <person name="Uchima C.A."/>
            <person name="Anderluh G."/>
            <person name="Asadollahi M."/>
            <person name="Askin M."/>
            <person name="Barry K."/>
            <person name="Battaglia E."/>
            <person name="Bayram O."/>
            <person name="Benocci T."/>
            <person name="Braus-Stromeyer S.A."/>
            <person name="Caldana C."/>
            <person name="Canovas D."/>
            <person name="Cerqueira G.C."/>
            <person name="Chen F."/>
            <person name="Chen W."/>
            <person name="Choi C."/>
            <person name="Clum A."/>
            <person name="Dos Santos R.A."/>
            <person name="Damasio A.R."/>
            <person name="Diallinas G."/>
            <person name="Emri T."/>
            <person name="Fekete E."/>
            <person name="Flipphi M."/>
            <person name="Freyberg S."/>
            <person name="Gallo A."/>
            <person name="Gournas C."/>
            <person name="Habgood R."/>
            <person name="Hainaut M."/>
            <person name="Harispe M.L."/>
            <person name="Henrissat B."/>
            <person name="Hilden K.S."/>
            <person name="Hope R."/>
            <person name="Hossain A."/>
            <person name="Karabika E."/>
            <person name="Karaffa L."/>
            <person name="Karanyi Z."/>
            <person name="Krasevec N."/>
            <person name="Kuo A."/>
            <person name="Kusch H."/>
            <person name="LaButti K."/>
            <person name="Lagendijk E.L."/>
            <person name="Lapidus A."/>
            <person name="Levasseur A."/>
            <person name="Lindquist E."/>
            <person name="Lipzen A."/>
            <person name="Logrieco A.F."/>
            <person name="MacCabe A."/>
            <person name="Maekelae M.R."/>
            <person name="Malavazi I."/>
            <person name="Melin P."/>
            <person name="Meyer V."/>
            <person name="Mielnichuk N."/>
            <person name="Miskei M."/>
            <person name="Molnar A.P."/>
            <person name="Mule G."/>
            <person name="Ngan C.Y."/>
            <person name="Orejas M."/>
            <person name="Orosz E."/>
            <person name="Ouedraogo J.P."/>
            <person name="Overkamp K.M."/>
            <person name="Park H.-S."/>
            <person name="Perrone G."/>
            <person name="Piumi F."/>
            <person name="Punt P.J."/>
            <person name="Ram A.F."/>
            <person name="Ramon A."/>
            <person name="Rauscher S."/>
            <person name="Record E."/>
            <person name="Riano-Pachon D.M."/>
            <person name="Robert V."/>
            <person name="Roehrig J."/>
            <person name="Ruller R."/>
            <person name="Salamov A."/>
            <person name="Salih N.S."/>
            <person name="Samson R.A."/>
            <person name="Sandor E."/>
            <person name="Sanguinetti M."/>
            <person name="Schuetze T."/>
            <person name="Sepcic K."/>
            <person name="Shelest E."/>
            <person name="Sherlock G."/>
            <person name="Sophianopoulou V."/>
            <person name="Squina F.M."/>
            <person name="Sun H."/>
            <person name="Susca A."/>
            <person name="Todd R.B."/>
            <person name="Tsang A."/>
            <person name="Unkles S.E."/>
            <person name="van de Wiele N."/>
            <person name="van Rossen-Uffink D."/>
            <person name="Oliveira J.V."/>
            <person name="Vesth T.C."/>
            <person name="Visser J."/>
            <person name="Yu J.-H."/>
            <person name="Zhou M."/>
            <person name="Andersen M.R."/>
            <person name="Archer D.B."/>
            <person name="Baker S.E."/>
            <person name="Benoit I."/>
            <person name="Brakhage A.A."/>
            <person name="Braus G.H."/>
            <person name="Fischer R."/>
            <person name="Frisvad J.C."/>
            <person name="Goldman G.H."/>
            <person name="Houbraken J."/>
            <person name="Oakley B."/>
            <person name="Pocsi I."/>
            <person name="Scazzocchio C."/>
            <person name="Seiboth B."/>
            <person name="vanKuyk P.A."/>
            <person name="Wortman J."/>
            <person name="Dyer P.S."/>
            <person name="Grigoriev I.V."/>
        </authorList>
    </citation>
    <scope>NUCLEOTIDE SEQUENCE [LARGE SCALE GENOMIC DNA]</scope>
    <source>
        <strain evidence="5">CBS 583.65</strain>
    </source>
</reference>
<dbReference type="Proteomes" id="UP000184073">
    <property type="component" value="Unassembled WGS sequence"/>
</dbReference>
<evidence type="ECO:0000256" key="2">
    <source>
        <dbReference type="ARBA" id="ARBA00022723"/>
    </source>
</evidence>
<dbReference type="Gene3D" id="3.90.850.10">
    <property type="entry name" value="Fumarylacetoacetase-like, C-terminal domain"/>
    <property type="match status" value="1"/>
</dbReference>
<comment type="similarity">
    <text evidence="1">Belongs to the FAH family.</text>
</comment>
<keyword evidence="2" id="KW-0479">Metal-binding</keyword>
<dbReference type="PANTHER" id="PTHR11820:SF100">
    <property type="entry name" value="FUMARYLACETOACETATE HYDROLASE FAMILY PROTEIN (AFU_ORTHOLOGUE AFUA_4G01490)"/>
    <property type="match status" value="1"/>
</dbReference>
<dbReference type="GO" id="GO:0006107">
    <property type="term" value="P:oxaloacetate metabolic process"/>
    <property type="evidence" value="ECO:0007669"/>
    <property type="project" value="UniProtKB-ARBA"/>
</dbReference>
<dbReference type="Pfam" id="PF01557">
    <property type="entry name" value="FAA_hydrolase"/>
    <property type="match status" value="1"/>
</dbReference>
<evidence type="ECO:0000259" key="3">
    <source>
        <dbReference type="Pfam" id="PF01557"/>
    </source>
</evidence>
<dbReference type="FunFam" id="3.90.850.10:FF:000002">
    <property type="entry name" value="2-hydroxyhepta-2,4-diene-1,7-dioate isomerase"/>
    <property type="match status" value="1"/>
</dbReference>
<keyword evidence="5" id="KW-1185">Reference proteome</keyword>
<dbReference type="InterPro" id="IPR036663">
    <property type="entry name" value="Fumarylacetoacetase_C_sf"/>
</dbReference>
<dbReference type="EMBL" id="KV878128">
    <property type="protein sequence ID" value="OJJ01166.1"/>
    <property type="molecule type" value="Genomic_DNA"/>
</dbReference>
<dbReference type="OrthoDB" id="411064at2759"/>
<dbReference type="GO" id="GO:0046872">
    <property type="term" value="F:metal ion binding"/>
    <property type="evidence" value="ECO:0007669"/>
    <property type="project" value="UniProtKB-KW"/>
</dbReference>
<evidence type="ECO:0000313" key="5">
    <source>
        <dbReference type="Proteomes" id="UP000184073"/>
    </source>
</evidence>
<dbReference type="AlphaFoldDB" id="A0A1L9PI83"/>